<dbReference type="Proteomes" id="UP001303373">
    <property type="component" value="Chromosome 4"/>
</dbReference>
<reference evidence="2 3" key="1">
    <citation type="submission" date="2023-11" db="EMBL/GenBank/DDBJ databases">
        <title>An acidophilic fungus is an integral part of prey digestion in a carnivorous sundew plant.</title>
        <authorList>
            <person name="Tsai I.J."/>
        </authorList>
    </citation>
    <scope>NUCLEOTIDE SEQUENCE [LARGE SCALE GENOMIC DNA]</scope>
    <source>
        <strain evidence="2">169a</strain>
    </source>
</reference>
<dbReference type="PANTHER" id="PTHR35340">
    <property type="entry name" value="PQQ ENZYME REPEAT PROTEIN-RELATED"/>
    <property type="match status" value="1"/>
</dbReference>
<dbReference type="EMBL" id="CP138583">
    <property type="protein sequence ID" value="WPG99977.1"/>
    <property type="molecule type" value="Genomic_DNA"/>
</dbReference>
<sequence length="650" mass="73275">MNLFLLFLWHLSICLAENSTPSPPEYNEAVDNGTFGRYPVRTYATLDGITSPQINFLQWNDRCADGLSYFLTPRGLIIDSPGPMILDQYGELVWTKHFDNDFGGQAYDLRVQQYQGQDFLTFWLGDDRVRGHGAGSYYMLNASYDIVHKVDAANGKHADLHEFVVTPEGTALMTIYDIIPHDVTEFREFNSSNPEDQDPNYIWDSLFQEVDIETGNLIFEWRASDHLTLNTTYRIIGAAGTKNDPFDWFHINSIQKDEVGNYLISARYTHSMMYINGTTGDIIWTLGGKSNDFMDQSNGYALNFAWQHAARFHPTNAFPNIYNPPQERDGFTTKLITLFDNAAEDYNYDWGVDYSRGLLIEITFPTSGVESKNGLTNKSPTDMKVRSDLGGVDADKLHEVNGTNPDLTARVVKAYRNPNGVVSSSQGSVQIVPQEEHDPKVLVGYGLNAVFTEYDSNGTVLCDAHFGATDSWETGDVQSYRSYKFNWTGQPRSRPDVEISDDDAEIYVSWNGATEVSDWILQCSQINTNDEFSWSDLAIVKKDGFETTITIPEDSERYMRVIGISGERRLDHGISGLIDRGDAMSLPLLLSTQKVFSVDAVKTSISLVSAIALSLVLYELYKRYLSWRKHPGGSAFSWRNGHAYRLLNEA</sequence>
<evidence type="ECO:0000256" key="1">
    <source>
        <dbReference type="SAM" id="SignalP"/>
    </source>
</evidence>
<feature type="chain" id="PRO_5042944502" description="ASST-domain-containing protein" evidence="1">
    <location>
        <begin position="17"/>
        <end position="650"/>
    </location>
</feature>
<name>A0AAQ3M4L1_9PEZI</name>
<feature type="signal peptide" evidence="1">
    <location>
        <begin position="1"/>
        <end position="16"/>
    </location>
</feature>
<evidence type="ECO:0000313" key="3">
    <source>
        <dbReference type="Proteomes" id="UP001303373"/>
    </source>
</evidence>
<protein>
    <recommendedName>
        <fullName evidence="4">ASST-domain-containing protein</fullName>
    </recommendedName>
</protein>
<accession>A0AAQ3M4L1</accession>
<dbReference type="AlphaFoldDB" id="A0AAQ3M4L1"/>
<proteinExistence type="predicted"/>
<keyword evidence="1" id="KW-0732">Signal</keyword>
<gene>
    <name evidence="2" type="ORF">R9X50_00280100</name>
</gene>
<dbReference type="Pfam" id="PF14269">
    <property type="entry name" value="Arylsulfotran_2"/>
    <property type="match status" value="1"/>
</dbReference>
<dbReference type="PANTHER" id="PTHR35340:SF5">
    <property type="entry name" value="ASST-DOMAIN-CONTAINING PROTEIN"/>
    <property type="match status" value="1"/>
</dbReference>
<evidence type="ECO:0000313" key="2">
    <source>
        <dbReference type="EMBL" id="WPG99977.1"/>
    </source>
</evidence>
<dbReference type="InterPro" id="IPR039535">
    <property type="entry name" value="ASST-like"/>
</dbReference>
<evidence type="ECO:0008006" key="4">
    <source>
        <dbReference type="Google" id="ProtNLM"/>
    </source>
</evidence>
<dbReference type="InterPro" id="IPR053143">
    <property type="entry name" value="Arylsulfate_ST"/>
</dbReference>
<keyword evidence="3" id="KW-1185">Reference proteome</keyword>
<organism evidence="2 3">
    <name type="scientific">Acrodontium crateriforme</name>
    <dbReference type="NCBI Taxonomy" id="150365"/>
    <lineage>
        <taxon>Eukaryota</taxon>
        <taxon>Fungi</taxon>
        <taxon>Dikarya</taxon>
        <taxon>Ascomycota</taxon>
        <taxon>Pezizomycotina</taxon>
        <taxon>Dothideomycetes</taxon>
        <taxon>Dothideomycetidae</taxon>
        <taxon>Mycosphaerellales</taxon>
        <taxon>Teratosphaeriaceae</taxon>
        <taxon>Acrodontium</taxon>
    </lineage>
</organism>